<reference evidence="2" key="2">
    <citation type="submission" date="2021-09" db="EMBL/GenBank/DDBJ databases">
        <authorList>
            <person name="Gilroy R."/>
        </authorList>
    </citation>
    <scope>NUCLEOTIDE SEQUENCE</scope>
    <source>
        <strain evidence="2">CHK135-1449</strain>
    </source>
</reference>
<protein>
    <submittedName>
        <fullName evidence="2">DUF4376 domain-containing protein</fullName>
    </submittedName>
</protein>
<name>A0A9D2UUR8_ACILW</name>
<sequence length="180" mass="20276">MTAIVSIRTGEFSFSVQGSIEVVELNTPEGYMAVEDPPEPNMYYQDGWVAMPAQPSPYHIFNYDLKDWIDPRTLDEIKAQKWAEIKAMRDRLEFGGFEFDGGIYDSDQVSQGRIMGAAAAGLDQVWTLRDNTTVNLTASQLQQLYAALQVHIASAHERGRIARQLIYEAETKEQVEAVNL</sequence>
<organism evidence="2 3">
    <name type="scientific">Acinetobacter lwoffii</name>
    <dbReference type="NCBI Taxonomy" id="28090"/>
    <lineage>
        <taxon>Bacteria</taxon>
        <taxon>Pseudomonadati</taxon>
        <taxon>Pseudomonadota</taxon>
        <taxon>Gammaproteobacteria</taxon>
        <taxon>Moraxellales</taxon>
        <taxon>Moraxellaceae</taxon>
        <taxon>Acinetobacter</taxon>
    </lineage>
</organism>
<dbReference type="Proteomes" id="UP000787156">
    <property type="component" value="Unassembled WGS sequence"/>
</dbReference>
<gene>
    <name evidence="2" type="ORF">K8V79_12795</name>
</gene>
<reference evidence="2" key="1">
    <citation type="journal article" date="2021" name="PeerJ">
        <title>Extensive microbial diversity within the chicken gut microbiome revealed by metagenomics and culture.</title>
        <authorList>
            <person name="Gilroy R."/>
            <person name="Ravi A."/>
            <person name="Getino M."/>
            <person name="Pursley I."/>
            <person name="Horton D.L."/>
            <person name="Alikhan N.F."/>
            <person name="Baker D."/>
            <person name="Gharbi K."/>
            <person name="Hall N."/>
            <person name="Watson M."/>
            <person name="Adriaenssens E.M."/>
            <person name="Foster-Nyarko E."/>
            <person name="Jarju S."/>
            <person name="Secka A."/>
            <person name="Antonio M."/>
            <person name="Oren A."/>
            <person name="Chaudhuri R.R."/>
            <person name="La Ragione R."/>
            <person name="Hildebrand F."/>
            <person name="Pallen M.J."/>
        </authorList>
    </citation>
    <scope>NUCLEOTIDE SEQUENCE</scope>
    <source>
        <strain evidence="2">CHK135-1449</strain>
    </source>
</reference>
<evidence type="ECO:0000313" key="3">
    <source>
        <dbReference type="Proteomes" id="UP000787156"/>
    </source>
</evidence>
<proteinExistence type="predicted"/>
<feature type="domain" description="DUF4376" evidence="1">
    <location>
        <begin position="76"/>
        <end position="177"/>
    </location>
</feature>
<evidence type="ECO:0000313" key="2">
    <source>
        <dbReference type="EMBL" id="HJF29085.1"/>
    </source>
</evidence>
<dbReference type="Pfam" id="PF14301">
    <property type="entry name" value="DUF4376"/>
    <property type="match status" value="1"/>
</dbReference>
<dbReference type="EMBL" id="DYWX01000142">
    <property type="protein sequence ID" value="HJF29085.1"/>
    <property type="molecule type" value="Genomic_DNA"/>
</dbReference>
<evidence type="ECO:0000259" key="1">
    <source>
        <dbReference type="Pfam" id="PF14301"/>
    </source>
</evidence>
<dbReference type="InterPro" id="IPR025484">
    <property type="entry name" value="DUF4376"/>
</dbReference>
<accession>A0A9D2UUR8</accession>
<dbReference type="AlphaFoldDB" id="A0A9D2UUR8"/>
<comment type="caution">
    <text evidence="2">The sequence shown here is derived from an EMBL/GenBank/DDBJ whole genome shotgun (WGS) entry which is preliminary data.</text>
</comment>